<keyword evidence="1" id="KW-0053">Apoptosis</keyword>
<sequence length="105" mass="12203">DHLTEGASSSKNPARETELRDMIFNIAKEMGEDDLKSLKERCDVYQLIPKGDLEKNTDAYKVFESLREQSKISIDNTKLLEQLLRDIKRKDLVEKFVLPFTSKKQ</sequence>
<dbReference type="Pfam" id="PF01335">
    <property type="entry name" value="DED"/>
    <property type="match status" value="1"/>
</dbReference>
<name>A0ABM0LYX1_SACKO</name>
<dbReference type="PANTHER" id="PTHR48169:SF7">
    <property type="entry name" value="CASPASE 10"/>
    <property type="match status" value="1"/>
</dbReference>
<dbReference type="SMART" id="SM00031">
    <property type="entry name" value="DED"/>
    <property type="match status" value="1"/>
</dbReference>
<gene>
    <name evidence="4" type="primary">LOC102800944</name>
</gene>
<proteinExistence type="predicted"/>
<dbReference type="SUPFAM" id="SSF47986">
    <property type="entry name" value="DEATH domain"/>
    <property type="match status" value="1"/>
</dbReference>
<reference evidence="4" key="1">
    <citation type="submission" date="2025-08" db="UniProtKB">
        <authorList>
            <consortium name="RefSeq"/>
        </authorList>
    </citation>
    <scope>IDENTIFICATION</scope>
    <source>
        <tissue evidence="4">Testes</tissue>
    </source>
</reference>
<dbReference type="RefSeq" id="XP_006812962.1">
    <property type="nucleotide sequence ID" value="XM_006812899.1"/>
</dbReference>
<feature type="domain" description="DED" evidence="2">
    <location>
        <begin position="18"/>
        <end position="98"/>
    </location>
</feature>
<dbReference type="CDD" id="cd00045">
    <property type="entry name" value="DED"/>
    <property type="match status" value="1"/>
</dbReference>
<protein>
    <submittedName>
        <fullName evidence="4">Uncharacterized protein LOC102800944</fullName>
    </submittedName>
</protein>
<evidence type="ECO:0000313" key="4">
    <source>
        <dbReference type="RefSeq" id="XP_006812962.1"/>
    </source>
</evidence>
<dbReference type="GeneID" id="102800944"/>
<feature type="non-terminal residue" evidence="4">
    <location>
        <position position="1"/>
    </location>
</feature>
<evidence type="ECO:0000256" key="1">
    <source>
        <dbReference type="ARBA" id="ARBA00022703"/>
    </source>
</evidence>
<keyword evidence="3" id="KW-1185">Reference proteome</keyword>
<evidence type="ECO:0000259" key="2">
    <source>
        <dbReference type="PROSITE" id="PS50168"/>
    </source>
</evidence>
<organism evidence="3 4">
    <name type="scientific">Saccoglossus kowalevskii</name>
    <name type="common">Acorn worm</name>
    <dbReference type="NCBI Taxonomy" id="10224"/>
    <lineage>
        <taxon>Eukaryota</taxon>
        <taxon>Metazoa</taxon>
        <taxon>Hemichordata</taxon>
        <taxon>Enteropneusta</taxon>
        <taxon>Harrimaniidae</taxon>
        <taxon>Saccoglossus</taxon>
    </lineage>
</organism>
<evidence type="ECO:0000313" key="3">
    <source>
        <dbReference type="Proteomes" id="UP000694865"/>
    </source>
</evidence>
<dbReference type="PROSITE" id="PS50168">
    <property type="entry name" value="DED"/>
    <property type="match status" value="1"/>
</dbReference>
<dbReference type="PANTHER" id="PTHR48169">
    <property type="entry name" value="DED DOMAIN-CONTAINING PROTEIN"/>
    <property type="match status" value="1"/>
</dbReference>
<accession>A0ABM0LYX1</accession>
<dbReference type="InterPro" id="IPR011029">
    <property type="entry name" value="DEATH-like_dom_sf"/>
</dbReference>
<dbReference type="Gene3D" id="1.10.533.10">
    <property type="entry name" value="Death Domain, Fas"/>
    <property type="match status" value="1"/>
</dbReference>
<dbReference type="InterPro" id="IPR001875">
    <property type="entry name" value="DED_dom"/>
</dbReference>
<dbReference type="Proteomes" id="UP000694865">
    <property type="component" value="Unplaced"/>
</dbReference>